<evidence type="ECO:0000256" key="7">
    <source>
        <dbReference type="SAM" id="Phobius"/>
    </source>
</evidence>
<accession>B8JE70</accession>
<keyword evidence="2 7" id="KW-0812">Transmembrane</keyword>
<dbReference type="InterPro" id="IPR027417">
    <property type="entry name" value="P-loop_NTPase"/>
</dbReference>
<dbReference type="CDD" id="cd18552">
    <property type="entry name" value="ABC_6TM_MsbA_like"/>
    <property type="match status" value="1"/>
</dbReference>
<dbReference type="InterPro" id="IPR036640">
    <property type="entry name" value="ABC1_TM_sf"/>
</dbReference>
<dbReference type="CDD" id="cd03251">
    <property type="entry name" value="ABCC_MsbA"/>
    <property type="match status" value="1"/>
</dbReference>
<evidence type="ECO:0000259" key="9">
    <source>
        <dbReference type="PROSITE" id="PS50929"/>
    </source>
</evidence>
<dbReference type="AlphaFoldDB" id="B8JE70"/>
<dbReference type="PANTHER" id="PTHR43394">
    <property type="entry name" value="ATP-DEPENDENT PERMEASE MDL1, MITOCHONDRIAL"/>
    <property type="match status" value="1"/>
</dbReference>
<dbReference type="PROSITE" id="PS50929">
    <property type="entry name" value="ABC_TM1F"/>
    <property type="match status" value="1"/>
</dbReference>
<dbReference type="RefSeq" id="WP_012633893.1">
    <property type="nucleotide sequence ID" value="NC_011891.1"/>
</dbReference>
<protein>
    <submittedName>
        <fullName evidence="10">ABC transporter related</fullName>
    </submittedName>
</protein>
<evidence type="ECO:0000256" key="4">
    <source>
        <dbReference type="ARBA" id="ARBA00022840"/>
    </source>
</evidence>
<dbReference type="PANTHER" id="PTHR43394:SF1">
    <property type="entry name" value="ATP-BINDING CASSETTE SUB-FAMILY B MEMBER 10, MITOCHONDRIAL"/>
    <property type="match status" value="1"/>
</dbReference>
<organism evidence="10 11">
    <name type="scientific">Anaeromyxobacter dehalogenans (strain ATCC BAA-258 / DSM 21875 / 2CP-1)</name>
    <dbReference type="NCBI Taxonomy" id="455488"/>
    <lineage>
        <taxon>Bacteria</taxon>
        <taxon>Pseudomonadati</taxon>
        <taxon>Myxococcota</taxon>
        <taxon>Myxococcia</taxon>
        <taxon>Myxococcales</taxon>
        <taxon>Cystobacterineae</taxon>
        <taxon>Anaeromyxobacteraceae</taxon>
        <taxon>Anaeromyxobacter</taxon>
    </lineage>
</organism>
<feature type="transmembrane region" description="Helical" evidence="7">
    <location>
        <begin position="77"/>
        <end position="99"/>
    </location>
</feature>
<dbReference type="PROSITE" id="PS00211">
    <property type="entry name" value="ABC_TRANSPORTER_1"/>
    <property type="match status" value="1"/>
</dbReference>
<dbReference type="SUPFAM" id="SSF52540">
    <property type="entry name" value="P-loop containing nucleoside triphosphate hydrolases"/>
    <property type="match status" value="1"/>
</dbReference>
<feature type="domain" description="ABC transporter" evidence="8">
    <location>
        <begin position="359"/>
        <end position="597"/>
    </location>
</feature>
<keyword evidence="6 7" id="KW-0472">Membrane</keyword>
<dbReference type="InterPro" id="IPR039421">
    <property type="entry name" value="Type_1_exporter"/>
</dbReference>
<dbReference type="GO" id="GO:0016887">
    <property type="term" value="F:ATP hydrolysis activity"/>
    <property type="evidence" value="ECO:0007669"/>
    <property type="project" value="InterPro"/>
</dbReference>
<dbReference type="Pfam" id="PF00664">
    <property type="entry name" value="ABC_membrane"/>
    <property type="match status" value="1"/>
</dbReference>
<dbReference type="KEGG" id="acp:A2cp1_2798"/>
<evidence type="ECO:0000256" key="1">
    <source>
        <dbReference type="ARBA" id="ARBA00004651"/>
    </source>
</evidence>
<dbReference type="HOGENOM" id="CLU_000604_84_3_7"/>
<evidence type="ECO:0000313" key="11">
    <source>
        <dbReference type="Proteomes" id="UP000007089"/>
    </source>
</evidence>
<dbReference type="Gene3D" id="3.40.50.300">
    <property type="entry name" value="P-loop containing nucleotide triphosphate hydrolases"/>
    <property type="match status" value="1"/>
</dbReference>
<feature type="transmembrane region" description="Helical" evidence="7">
    <location>
        <begin position="18"/>
        <end position="38"/>
    </location>
</feature>
<evidence type="ECO:0000256" key="6">
    <source>
        <dbReference type="ARBA" id="ARBA00023136"/>
    </source>
</evidence>
<evidence type="ECO:0000256" key="3">
    <source>
        <dbReference type="ARBA" id="ARBA00022741"/>
    </source>
</evidence>
<dbReference type="InterPro" id="IPR011527">
    <property type="entry name" value="ABC1_TM_dom"/>
</dbReference>
<feature type="transmembrane region" description="Helical" evidence="7">
    <location>
        <begin position="261"/>
        <end position="285"/>
    </location>
</feature>
<sequence length="611" mass="65798">MRAYLRLFRFVLPYKGRLVAAIACMAVLSITTAIYVNLLGPALQFLFTGDTGAVATLGKFLPDSVDLAGLLAGADRASILAALPLVIVAVSVVKGFAYFGQFYLIGMVGQRVIADIRKALFDHLLKLSPGFYTRRHSGDILQRFSADVLAVDVAVSNAVPSYVRDGLTVVVMLVNCFVLDWRMSLIAFGAVPATLFPVIRLAKRLKRVTGHAQKTGGELSEMVQEAVSGMRVVQAYGMERWESRRFADANAKLVRILRRSYLVRAFSSPLMEIMGAAGLAAAIWWVGGRILAGELEAAKFFSFVAAVLLLYTPVKQLGRMGQIAMQGAAAGDRIFEILDTPSAVPDAGRATLAPFRAAIRYEDVSFSYGDRPVLTGFSLELRKGEVVALVGASGGGKTTVANLLPRFWDPTGGRITVDGVDLRDLTLASLRAQLALVTQETVLFNDSIRANIAYGRPEVSQADVEQAARLAQAHDFIRAMPEGYDTVVGERGVLLSGGQRQRIAIARAFLKDAPILILDEATSALDAESEREVQRALDSLMAIDGASRRTTLVIAHRLSTIRNADRIVVIAGGRVVEAGDHATLVARGGEYARLHRIAEGAERQGARAGAV</sequence>
<evidence type="ECO:0000313" key="10">
    <source>
        <dbReference type="EMBL" id="ACL66135.1"/>
    </source>
</evidence>
<gene>
    <name evidence="10" type="ordered locus">A2cp1_2798</name>
</gene>
<evidence type="ECO:0000256" key="5">
    <source>
        <dbReference type="ARBA" id="ARBA00022989"/>
    </source>
</evidence>
<dbReference type="SMART" id="SM00382">
    <property type="entry name" value="AAA"/>
    <property type="match status" value="1"/>
</dbReference>
<dbReference type="PROSITE" id="PS50893">
    <property type="entry name" value="ABC_TRANSPORTER_2"/>
    <property type="match status" value="1"/>
</dbReference>
<dbReference type="InterPro" id="IPR003593">
    <property type="entry name" value="AAA+_ATPase"/>
</dbReference>
<dbReference type="InterPro" id="IPR017871">
    <property type="entry name" value="ABC_transporter-like_CS"/>
</dbReference>
<dbReference type="FunFam" id="3.40.50.300:FF:000218">
    <property type="entry name" value="Multidrug ABC transporter ATP-binding protein"/>
    <property type="match status" value="1"/>
</dbReference>
<dbReference type="InterPro" id="IPR003439">
    <property type="entry name" value="ABC_transporter-like_ATP-bd"/>
</dbReference>
<dbReference type="SUPFAM" id="SSF90123">
    <property type="entry name" value="ABC transporter transmembrane region"/>
    <property type="match status" value="1"/>
</dbReference>
<keyword evidence="3" id="KW-0547">Nucleotide-binding</keyword>
<name>B8JE70_ANAD2</name>
<reference evidence="10" key="1">
    <citation type="submission" date="2009-01" db="EMBL/GenBank/DDBJ databases">
        <title>Complete sequence of Anaeromyxobacter dehalogenans 2CP-1.</title>
        <authorList>
            <consortium name="US DOE Joint Genome Institute"/>
            <person name="Lucas S."/>
            <person name="Copeland A."/>
            <person name="Lapidus A."/>
            <person name="Glavina del Rio T."/>
            <person name="Dalin E."/>
            <person name="Tice H."/>
            <person name="Bruce D."/>
            <person name="Goodwin L."/>
            <person name="Pitluck S."/>
            <person name="Saunders E."/>
            <person name="Brettin T."/>
            <person name="Detter J.C."/>
            <person name="Han C."/>
            <person name="Larimer F."/>
            <person name="Land M."/>
            <person name="Hauser L."/>
            <person name="Kyrpides N."/>
            <person name="Ovchinnikova G."/>
            <person name="Beliaev A.S."/>
            <person name="Richardson P."/>
        </authorList>
    </citation>
    <scope>NUCLEOTIDE SEQUENCE</scope>
    <source>
        <strain evidence="10">2CP-1</strain>
    </source>
</reference>
<keyword evidence="11" id="KW-1185">Reference proteome</keyword>
<dbReference type="GO" id="GO:0015421">
    <property type="term" value="F:ABC-type oligopeptide transporter activity"/>
    <property type="evidence" value="ECO:0007669"/>
    <property type="project" value="TreeGrafter"/>
</dbReference>
<dbReference type="Gene3D" id="1.20.1560.10">
    <property type="entry name" value="ABC transporter type 1, transmembrane domain"/>
    <property type="match status" value="1"/>
</dbReference>
<dbReference type="GO" id="GO:0005524">
    <property type="term" value="F:ATP binding"/>
    <property type="evidence" value="ECO:0007669"/>
    <property type="project" value="UniProtKB-KW"/>
</dbReference>
<dbReference type="GO" id="GO:0005886">
    <property type="term" value="C:plasma membrane"/>
    <property type="evidence" value="ECO:0007669"/>
    <property type="project" value="UniProtKB-SubCell"/>
</dbReference>
<keyword evidence="4" id="KW-0067">ATP-binding</keyword>
<evidence type="ECO:0000256" key="2">
    <source>
        <dbReference type="ARBA" id="ARBA00022692"/>
    </source>
</evidence>
<feature type="domain" description="ABC transmembrane type-1" evidence="9">
    <location>
        <begin position="19"/>
        <end position="326"/>
    </location>
</feature>
<dbReference type="EMBL" id="CP001359">
    <property type="protein sequence ID" value="ACL66135.1"/>
    <property type="molecule type" value="Genomic_DNA"/>
</dbReference>
<dbReference type="GO" id="GO:0090374">
    <property type="term" value="P:oligopeptide export from mitochondrion"/>
    <property type="evidence" value="ECO:0007669"/>
    <property type="project" value="TreeGrafter"/>
</dbReference>
<keyword evidence="5 7" id="KW-1133">Transmembrane helix</keyword>
<dbReference type="Pfam" id="PF00005">
    <property type="entry name" value="ABC_tran"/>
    <property type="match status" value="1"/>
</dbReference>
<dbReference type="Proteomes" id="UP000007089">
    <property type="component" value="Chromosome"/>
</dbReference>
<evidence type="ECO:0000259" key="8">
    <source>
        <dbReference type="PROSITE" id="PS50893"/>
    </source>
</evidence>
<proteinExistence type="predicted"/>
<comment type="subcellular location">
    <subcellularLocation>
        <location evidence="1">Cell membrane</location>
        <topology evidence="1">Multi-pass membrane protein</topology>
    </subcellularLocation>
</comment>